<proteinExistence type="inferred from homology"/>
<gene>
    <name evidence="12" type="ORF">TWF696_006132</name>
</gene>
<accession>A0AAV9V1Q4</accession>
<reference evidence="12 13" key="1">
    <citation type="submission" date="2019-10" db="EMBL/GenBank/DDBJ databases">
        <authorList>
            <person name="Palmer J.M."/>
        </authorList>
    </citation>
    <scope>NUCLEOTIDE SEQUENCE [LARGE SCALE GENOMIC DNA]</scope>
    <source>
        <strain evidence="12 13">TWF696</strain>
    </source>
</reference>
<dbReference type="Pfam" id="PF12597">
    <property type="entry name" value="Cox20"/>
    <property type="match status" value="1"/>
</dbReference>
<keyword evidence="4 11" id="KW-0812">Transmembrane</keyword>
<feature type="region of interest" description="Disordered" evidence="10">
    <location>
        <begin position="1"/>
        <end position="45"/>
    </location>
</feature>
<evidence type="ECO:0000256" key="9">
    <source>
        <dbReference type="SAM" id="Coils"/>
    </source>
</evidence>
<keyword evidence="9" id="KW-0175">Coiled coil</keyword>
<keyword evidence="13" id="KW-1185">Reference proteome</keyword>
<evidence type="ECO:0000256" key="6">
    <source>
        <dbReference type="ARBA" id="ARBA00022989"/>
    </source>
</evidence>
<evidence type="ECO:0000256" key="3">
    <source>
        <dbReference type="ARBA" id="ARBA00017689"/>
    </source>
</evidence>
<name>A0AAV9V1Q4_9PEZI</name>
<dbReference type="GO" id="GO:0005743">
    <property type="term" value="C:mitochondrial inner membrane"/>
    <property type="evidence" value="ECO:0007669"/>
    <property type="project" value="UniProtKB-SubCell"/>
</dbReference>
<dbReference type="GO" id="GO:0033617">
    <property type="term" value="P:mitochondrial respiratory chain complex IV assembly"/>
    <property type="evidence" value="ECO:0007669"/>
    <property type="project" value="InterPro"/>
</dbReference>
<dbReference type="PANTHER" id="PTHR31586">
    <property type="entry name" value="CYTOCHROME C OXIDASE PROTEIN 20"/>
    <property type="match status" value="1"/>
</dbReference>
<evidence type="ECO:0000313" key="13">
    <source>
        <dbReference type="Proteomes" id="UP001375240"/>
    </source>
</evidence>
<evidence type="ECO:0000313" key="12">
    <source>
        <dbReference type="EMBL" id="KAK6349870.1"/>
    </source>
</evidence>
<keyword evidence="8 11" id="KW-0472">Membrane</keyword>
<evidence type="ECO:0000256" key="1">
    <source>
        <dbReference type="ARBA" id="ARBA00004273"/>
    </source>
</evidence>
<keyword evidence="5" id="KW-0999">Mitochondrion inner membrane</keyword>
<evidence type="ECO:0000256" key="2">
    <source>
        <dbReference type="ARBA" id="ARBA00009575"/>
    </source>
</evidence>
<keyword evidence="6 11" id="KW-1133">Transmembrane helix</keyword>
<dbReference type="EMBL" id="JAVHNQ010000004">
    <property type="protein sequence ID" value="KAK6349870.1"/>
    <property type="molecule type" value="Genomic_DNA"/>
</dbReference>
<dbReference type="AlphaFoldDB" id="A0AAV9V1Q4"/>
<organism evidence="12 13">
    <name type="scientific">Orbilia brochopaga</name>
    <dbReference type="NCBI Taxonomy" id="3140254"/>
    <lineage>
        <taxon>Eukaryota</taxon>
        <taxon>Fungi</taxon>
        <taxon>Dikarya</taxon>
        <taxon>Ascomycota</taxon>
        <taxon>Pezizomycotina</taxon>
        <taxon>Orbiliomycetes</taxon>
        <taxon>Orbiliales</taxon>
        <taxon>Orbiliaceae</taxon>
        <taxon>Orbilia</taxon>
    </lineage>
</organism>
<evidence type="ECO:0000256" key="7">
    <source>
        <dbReference type="ARBA" id="ARBA00023128"/>
    </source>
</evidence>
<evidence type="ECO:0000256" key="11">
    <source>
        <dbReference type="SAM" id="Phobius"/>
    </source>
</evidence>
<feature type="transmembrane region" description="Helical" evidence="11">
    <location>
        <begin position="92"/>
        <end position="111"/>
    </location>
</feature>
<dbReference type="Proteomes" id="UP001375240">
    <property type="component" value="Unassembled WGS sequence"/>
</dbReference>
<comment type="caution">
    <text evidence="12">The sequence shown here is derived from an EMBL/GenBank/DDBJ whole genome shotgun (WGS) entry which is preliminary data.</text>
</comment>
<protein>
    <recommendedName>
        <fullName evidence="3">Cytochrome c oxidase assembly protein COX20, mitochondrial</fullName>
    </recommendedName>
</protein>
<dbReference type="InterPro" id="IPR022533">
    <property type="entry name" value="Cox20"/>
</dbReference>
<dbReference type="PANTHER" id="PTHR31586:SF1">
    <property type="entry name" value="CYTOCHROME C OXIDASE ASSEMBLY PROTEIN COX20, MITOCHONDRIAL"/>
    <property type="match status" value="1"/>
</dbReference>
<evidence type="ECO:0000256" key="4">
    <source>
        <dbReference type="ARBA" id="ARBA00022692"/>
    </source>
</evidence>
<comment type="subcellular location">
    <subcellularLocation>
        <location evidence="1">Mitochondrion inner membrane</location>
    </subcellularLocation>
</comment>
<evidence type="ECO:0000256" key="5">
    <source>
        <dbReference type="ARBA" id="ARBA00022792"/>
    </source>
</evidence>
<evidence type="ECO:0000256" key="8">
    <source>
        <dbReference type="ARBA" id="ARBA00023136"/>
    </source>
</evidence>
<feature type="coiled-coil region" evidence="9">
    <location>
        <begin position="134"/>
        <end position="168"/>
    </location>
</feature>
<comment type="similarity">
    <text evidence="2">Belongs to the COX20 family.</text>
</comment>
<keyword evidence="7" id="KW-0496">Mitochondrion</keyword>
<sequence>MANDTPSPSPPRPSDGNGRPQLPPLPDPSTVGQVPPRGQQGQDYSVGDAINHISTDSVTKIHQMPCFRQAYLTGIATGFGFGGVKMILKASVYNACTWAVGMFCFSSIVIWEACRWRRGREHDGMIRAMQVIEYKRLERERRLEEKRLEQARLKEEEEARLKKEAEKRWWRW</sequence>
<feature type="compositionally biased region" description="Low complexity" evidence="10">
    <location>
        <begin position="31"/>
        <end position="42"/>
    </location>
</feature>
<evidence type="ECO:0000256" key="10">
    <source>
        <dbReference type="SAM" id="MobiDB-lite"/>
    </source>
</evidence>